<feature type="region of interest" description="Disordered" evidence="1">
    <location>
        <begin position="43"/>
        <end position="62"/>
    </location>
</feature>
<evidence type="ECO:0000256" key="1">
    <source>
        <dbReference type="SAM" id="MobiDB-lite"/>
    </source>
</evidence>
<keyword evidence="3" id="KW-1185">Reference proteome</keyword>
<proteinExistence type="predicted"/>
<evidence type="ECO:0000313" key="3">
    <source>
        <dbReference type="Proteomes" id="UP000612585"/>
    </source>
</evidence>
<dbReference type="EMBL" id="BOPG01000006">
    <property type="protein sequence ID" value="GIJ53492.1"/>
    <property type="molecule type" value="Genomic_DNA"/>
</dbReference>
<dbReference type="Proteomes" id="UP000612585">
    <property type="component" value="Unassembled WGS sequence"/>
</dbReference>
<organism evidence="2 3">
    <name type="scientific">Virgisporangium aurantiacum</name>
    <dbReference type="NCBI Taxonomy" id="175570"/>
    <lineage>
        <taxon>Bacteria</taxon>
        <taxon>Bacillati</taxon>
        <taxon>Actinomycetota</taxon>
        <taxon>Actinomycetes</taxon>
        <taxon>Micromonosporales</taxon>
        <taxon>Micromonosporaceae</taxon>
        <taxon>Virgisporangium</taxon>
    </lineage>
</organism>
<evidence type="ECO:0000313" key="2">
    <source>
        <dbReference type="EMBL" id="GIJ53492.1"/>
    </source>
</evidence>
<feature type="compositionally biased region" description="Basic and acidic residues" evidence="1">
    <location>
        <begin position="1"/>
        <end position="14"/>
    </location>
</feature>
<protein>
    <submittedName>
        <fullName evidence="2">Uncharacterized protein</fullName>
    </submittedName>
</protein>
<comment type="caution">
    <text evidence="2">The sequence shown here is derived from an EMBL/GenBank/DDBJ whole genome shotgun (WGS) entry which is preliminary data.</text>
</comment>
<feature type="compositionally biased region" description="Basic and acidic residues" evidence="1">
    <location>
        <begin position="43"/>
        <end position="55"/>
    </location>
</feature>
<accession>A0A8J3YZC7</accession>
<gene>
    <name evidence="2" type="ORF">Vau01_010080</name>
</gene>
<reference evidence="2" key="1">
    <citation type="submission" date="2021-01" db="EMBL/GenBank/DDBJ databases">
        <title>Whole genome shotgun sequence of Virgisporangium aurantiacum NBRC 16421.</title>
        <authorList>
            <person name="Komaki H."/>
            <person name="Tamura T."/>
        </authorList>
    </citation>
    <scope>NUCLEOTIDE SEQUENCE</scope>
    <source>
        <strain evidence="2">NBRC 16421</strain>
    </source>
</reference>
<sequence>MRLGDAREHADRIGLHRTSAPLPHHPTYHDPVSDVGWTWDGSLHDRPPPNRDTKLRMGVADW</sequence>
<dbReference type="AlphaFoldDB" id="A0A8J3YZC7"/>
<feature type="region of interest" description="Disordered" evidence="1">
    <location>
        <begin position="1"/>
        <end position="27"/>
    </location>
</feature>
<name>A0A8J3YZC7_9ACTN</name>